<dbReference type="Pfam" id="PF00441">
    <property type="entry name" value="Acyl-CoA_dh_1"/>
    <property type="match status" value="1"/>
</dbReference>
<keyword evidence="4 6" id="KW-0274">FAD</keyword>
<dbReference type="InterPro" id="IPR009075">
    <property type="entry name" value="AcylCo_DH/oxidase_C"/>
</dbReference>
<evidence type="ECO:0000256" key="4">
    <source>
        <dbReference type="ARBA" id="ARBA00022827"/>
    </source>
</evidence>
<dbReference type="OrthoDB" id="3964153at2"/>
<dbReference type="EC" id="1.3.99.-" evidence="9"/>
<dbReference type="EMBL" id="JXYS01000018">
    <property type="protein sequence ID" value="KJF18405.1"/>
    <property type="molecule type" value="Genomic_DNA"/>
</dbReference>
<dbReference type="FunFam" id="2.40.110.10:FF:000011">
    <property type="entry name" value="Acyl-CoA dehydrogenase FadE34"/>
    <property type="match status" value="1"/>
</dbReference>
<evidence type="ECO:0000259" key="7">
    <source>
        <dbReference type="Pfam" id="PF00441"/>
    </source>
</evidence>
<evidence type="ECO:0000256" key="3">
    <source>
        <dbReference type="ARBA" id="ARBA00022630"/>
    </source>
</evidence>
<dbReference type="PANTHER" id="PTHR43292">
    <property type="entry name" value="ACYL-COA DEHYDROGENASE"/>
    <property type="match status" value="1"/>
</dbReference>
<gene>
    <name evidence="9" type="primary">acdA1</name>
    <name evidence="9" type="ORF">AXFE_07930</name>
</gene>
<dbReference type="InterPro" id="IPR052161">
    <property type="entry name" value="Mycobact_Acyl-CoA_DH"/>
</dbReference>
<dbReference type="PATRIC" id="fig|1280514.3.peg.1048"/>
<reference evidence="9 10" key="1">
    <citation type="submission" date="2015-01" db="EMBL/GenBank/DDBJ databases">
        <title>Draft genome of the acidophilic iron oxidizer Acidithrix ferrooxidans strain Py-F3.</title>
        <authorList>
            <person name="Poehlein A."/>
            <person name="Eisen S."/>
            <person name="Schloemann M."/>
            <person name="Johnson B.D."/>
            <person name="Daniel R."/>
            <person name="Muehling M."/>
        </authorList>
    </citation>
    <scope>NUCLEOTIDE SEQUENCE [LARGE SCALE GENOMIC DNA]</scope>
    <source>
        <strain evidence="9 10">Py-F3</strain>
    </source>
</reference>
<feature type="domain" description="Acyl-CoA dehydrogenase/oxidase C-terminal" evidence="7">
    <location>
        <begin position="227"/>
        <end position="386"/>
    </location>
</feature>
<dbReference type="Pfam" id="PF02770">
    <property type="entry name" value="Acyl-CoA_dh_M"/>
    <property type="match status" value="1"/>
</dbReference>
<dbReference type="AlphaFoldDB" id="A0A0D8HKC5"/>
<comment type="cofactor">
    <cofactor evidence="1 6">
        <name>FAD</name>
        <dbReference type="ChEBI" id="CHEBI:57692"/>
    </cofactor>
</comment>
<dbReference type="SUPFAM" id="SSF56645">
    <property type="entry name" value="Acyl-CoA dehydrogenase NM domain-like"/>
    <property type="match status" value="1"/>
</dbReference>
<dbReference type="STRING" id="1280514.AXFE_07930"/>
<name>A0A0D8HKC5_9ACTN</name>
<dbReference type="InterPro" id="IPR006091">
    <property type="entry name" value="Acyl-CoA_Oxase/DH_mid-dom"/>
</dbReference>
<keyword evidence="10" id="KW-1185">Reference proteome</keyword>
<evidence type="ECO:0000259" key="8">
    <source>
        <dbReference type="Pfam" id="PF02770"/>
    </source>
</evidence>
<dbReference type="GO" id="GO:0016627">
    <property type="term" value="F:oxidoreductase activity, acting on the CH-CH group of donors"/>
    <property type="evidence" value="ECO:0007669"/>
    <property type="project" value="InterPro"/>
</dbReference>
<dbReference type="InterPro" id="IPR009100">
    <property type="entry name" value="AcylCoA_DH/oxidase_NM_dom_sf"/>
</dbReference>
<comment type="similarity">
    <text evidence="2 6">Belongs to the acyl-CoA dehydrogenase family.</text>
</comment>
<dbReference type="InterPro" id="IPR037069">
    <property type="entry name" value="AcylCoA_DH/ox_N_sf"/>
</dbReference>
<dbReference type="GO" id="GO:0005886">
    <property type="term" value="C:plasma membrane"/>
    <property type="evidence" value="ECO:0007669"/>
    <property type="project" value="TreeGrafter"/>
</dbReference>
<evidence type="ECO:0000256" key="2">
    <source>
        <dbReference type="ARBA" id="ARBA00009347"/>
    </source>
</evidence>
<evidence type="ECO:0000256" key="6">
    <source>
        <dbReference type="RuleBase" id="RU362125"/>
    </source>
</evidence>
<dbReference type="Proteomes" id="UP000032360">
    <property type="component" value="Unassembled WGS sequence"/>
</dbReference>
<dbReference type="Gene3D" id="2.40.110.10">
    <property type="entry name" value="Butyryl-CoA Dehydrogenase, subunit A, domain 2"/>
    <property type="match status" value="1"/>
</dbReference>
<evidence type="ECO:0000256" key="1">
    <source>
        <dbReference type="ARBA" id="ARBA00001974"/>
    </source>
</evidence>
<evidence type="ECO:0000313" key="9">
    <source>
        <dbReference type="EMBL" id="KJF18405.1"/>
    </source>
</evidence>
<dbReference type="SUPFAM" id="SSF47203">
    <property type="entry name" value="Acyl-CoA dehydrogenase C-terminal domain-like"/>
    <property type="match status" value="1"/>
</dbReference>
<accession>A0A0D8HKC5</accession>
<dbReference type="InterPro" id="IPR046373">
    <property type="entry name" value="Acyl-CoA_Oxase/DH_mid-dom_sf"/>
</dbReference>
<dbReference type="InterPro" id="IPR036250">
    <property type="entry name" value="AcylCo_DH-like_C"/>
</dbReference>
<feature type="domain" description="Acyl-CoA oxidase/dehydrogenase middle" evidence="8">
    <location>
        <begin position="121"/>
        <end position="215"/>
    </location>
</feature>
<protein>
    <submittedName>
        <fullName evidence="9">Acyl-CoA dehydrogenase</fullName>
        <ecNumber evidence="9">1.3.99.-</ecNumber>
    </submittedName>
</protein>
<proteinExistence type="inferred from homology"/>
<dbReference type="GO" id="GO:0050660">
    <property type="term" value="F:flavin adenine dinucleotide binding"/>
    <property type="evidence" value="ECO:0007669"/>
    <property type="project" value="InterPro"/>
</dbReference>
<dbReference type="Gene3D" id="1.10.540.10">
    <property type="entry name" value="Acyl-CoA dehydrogenase/oxidase, N-terminal domain"/>
    <property type="match status" value="1"/>
</dbReference>
<comment type="caution">
    <text evidence="9">The sequence shown here is derived from an EMBL/GenBank/DDBJ whole genome shotgun (WGS) entry which is preliminary data.</text>
</comment>
<evidence type="ECO:0000313" key="10">
    <source>
        <dbReference type="Proteomes" id="UP000032360"/>
    </source>
</evidence>
<evidence type="ECO:0000256" key="5">
    <source>
        <dbReference type="ARBA" id="ARBA00023002"/>
    </source>
</evidence>
<keyword evidence="3 6" id="KW-0285">Flavoprotein</keyword>
<sequence>MSVMDRSTEVDQDQVNLVKEKLDLLLTEFPPEKTSARDFWGAQYDLGLAWVHFPIGLGGLGVSPALGEVVASTLRARGIPNNFARNPIGIGMGAPTLATHASVELASKLLRPMFTCEHIWCQLFSEPNAGSDVASLSTKAERDGDEWIISGQKVWTTLAHVARWGMIVARTDPSVPKHAGMTYFVVDMESDGVEVRPLRQMTGEAEFNEVYFNNVRIPDSQRLGDVGRGWNVAITTLMNERVSIGGNVMPRGSGAISEALKVWGDSSNKTSGHRDELIRLWVEAEVNRLTNIRAAQLRRAGNPGPEGSVAKLAYAELNQRIYSFTMNLLGAGGLEYSSYEMIRPDFSGVNMRSERDLPKIFLRSRANSIEGGTSEIMRNILAERVLGLPGDPRVDKDIPWSEVPKN</sequence>
<dbReference type="Gene3D" id="1.20.140.10">
    <property type="entry name" value="Butyryl-CoA Dehydrogenase, subunit A, domain 3"/>
    <property type="match status" value="1"/>
</dbReference>
<organism evidence="9 10">
    <name type="scientific">Acidithrix ferrooxidans</name>
    <dbReference type="NCBI Taxonomy" id="1280514"/>
    <lineage>
        <taxon>Bacteria</taxon>
        <taxon>Bacillati</taxon>
        <taxon>Actinomycetota</taxon>
        <taxon>Acidimicrobiia</taxon>
        <taxon>Acidimicrobiales</taxon>
        <taxon>Acidimicrobiaceae</taxon>
        <taxon>Acidithrix</taxon>
    </lineage>
</organism>
<dbReference type="PANTHER" id="PTHR43292:SF4">
    <property type="entry name" value="ACYL-COA DEHYDROGENASE FADE34"/>
    <property type="match status" value="1"/>
</dbReference>
<keyword evidence="5 6" id="KW-0560">Oxidoreductase</keyword>